<accession>A0ABY3KWG9</accession>
<proteinExistence type="predicted"/>
<name>A0ABY3KWG9_9FLAO</name>
<dbReference type="EMBL" id="VNWL01000009">
    <property type="protein sequence ID" value="TXK05321.1"/>
    <property type="molecule type" value="Genomic_DNA"/>
</dbReference>
<comment type="caution">
    <text evidence="1">The sequence shown here is derived from an EMBL/GenBank/DDBJ whole genome shotgun (WGS) entry which is preliminary data.</text>
</comment>
<sequence length="184" mass="21562">MRGLILLQTMTVLICCNLQCNIQEISEEYKIVNAALKDYAATYKFKFIEESNNDDLAFCFKAYINTYKKFMETGNKRPAPMVKKGTEWILNQGDIDFILHEMNRDTFKIKWDRNKIKVRQAIYESEKRTVQISVSKPFLNMDKTKAVIFLDEVLPPYNGYGYLLLLKKVEGEWLPCGKIDYRVS</sequence>
<reference evidence="1 2" key="1">
    <citation type="submission" date="2019-07" db="EMBL/GenBank/DDBJ databases">
        <title>Draft genome of two Muricauda strains isolated from deep sea.</title>
        <authorList>
            <person name="Sun C."/>
        </authorList>
    </citation>
    <scope>NUCLEOTIDE SEQUENCE [LARGE SCALE GENOMIC DNA]</scope>
    <source>
        <strain evidence="1 2">NH166</strain>
    </source>
</reference>
<evidence type="ECO:0000313" key="2">
    <source>
        <dbReference type="Proteomes" id="UP000321528"/>
    </source>
</evidence>
<organism evidence="1 2">
    <name type="scientific">Flagellimonas aequoris</name>
    <dbReference type="NCBI Taxonomy" id="2306997"/>
    <lineage>
        <taxon>Bacteria</taxon>
        <taxon>Pseudomonadati</taxon>
        <taxon>Bacteroidota</taxon>
        <taxon>Flavobacteriia</taxon>
        <taxon>Flavobacteriales</taxon>
        <taxon>Flavobacteriaceae</taxon>
        <taxon>Flagellimonas</taxon>
    </lineage>
</organism>
<evidence type="ECO:0000313" key="1">
    <source>
        <dbReference type="EMBL" id="TXK05321.1"/>
    </source>
</evidence>
<keyword evidence="2" id="KW-1185">Reference proteome</keyword>
<gene>
    <name evidence="1" type="ORF">FQ019_04045</name>
</gene>
<dbReference type="RefSeq" id="WP_147378522.1">
    <property type="nucleotide sequence ID" value="NZ_QXFJ01000010.1"/>
</dbReference>
<dbReference type="Proteomes" id="UP000321528">
    <property type="component" value="Unassembled WGS sequence"/>
</dbReference>
<protein>
    <submittedName>
        <fullName evidence="1">Uncharacterized protein</fullName>
    </submittedName>
</protein>